<reference evidence="2 3" key="1">
    <citation type="submission" date="2021-11" db="EMBL/GenBank/DDBJ databases">
        <title>Draft genome sequence of Paenibacillus profundus YoMME, a new Gram-positive bacteria with exoelectrogenic properties.</title>
        <authorList>
            <person name="Hubenova Y."/>
            <person name="Hubenova E."/>
            <person name="Manasiev Y."/>
            <person name="Peykov S."/>
            <person name="Mitov M."/>
        </authorList>
    </citation>
    <scope>NUCLEOTIDE SEQUENCE [LARGE SCALE GENOMIC DNA]</scope>
    <source>
        <strain evidence="2 3">YoMME</strain>
    </source>
</reference>
<accession>A0ABS8YLZ7</accession>
<comment type="caution">
    <text evidence="2">The sequence shown here is derived from an EMBL/GenBank/DDBJ whole genome shotgun (WGS) entry which is preliminary data.</text>
</comment>
<keyword evidence="1" id="KW-0812">Transmembrane</keyword>
<feature type="transmembrane region" description="Helical" evidence="1">
    <location>
        <begin position="62"/>
        <end position="79"/>
    </location>
</feature>
<organism evidence="2 3">
    <name type="scientific">Paenibacillus profundus</name>
    <dbReference type="NCBI Taxonomy" id="1173085"/>
    <lineage>
        <taxon>Bacteria</taxon>
        <taxon>Bacillati</taxon>
        <taxon>Bacillota</taxon>
        <taxon>Bacilli</taxon>
        <taxon>Bacillales</taxon>
        <taxon>Paenibacillaceae</taxon>
        <taxon>Paenibacillus</taxon>
    </lineage>
</organism>
<keyword evidence="1" id="KW-1133">Transmembrane helix</keyword>
<protein>
    <submittedName>
        <fullName evidence="2">Uncharacterized protein</fullName>
    </submittedName>
</protein>
<name>A0ABS8YLZ7_9BACL</name>
<evidence type="ECO:0000313" key="3">
    <source>
        <dbReference type="Proteomes" id="UP001199916"/>
    </source>
</evidence>
<dbReference type="RefSeq" id="WP_233697283.1">
    <property type="nucleotide sequence ID" value="NZ_JAJNBZ010000011.1"/>
</dbReference>
<dbReference type="EMBL" id="JAJNBZ010000011">
    <property type="protein sequence ID" value="MCE5170589.1"/>
    <property type="molecule type" value="Genomic_DNA"/>
</dbReference>
<sequence>MMKKIPVFFRPYHTTRYAYQKLRVCKHCQTFTVLSEEECPSCGKSSIIPVERQAAKEVKRADCARLFISALFALAGVLLSDGPLQMALCGAAGLLLISLLWFMQQRMRPFEVNRALDKLLKRERERIGQDVYRDWETAFANWDTDKQLTYELLRELGTLLHNDTIRLQQVALLHFFALRKDMDLVLEPLLINQYDPLLADYIGEISKIKRDLIKDKTFQYVINHEVEILGLDNGQDILTGAAGAAVRMKRYVQSYPGLVRRYAHRLPKDRFLRLYRMIQQYPNDNWDRLATEVNRIYHEKYEWDPDFQITAVRSSTI</sequence>
<feature type="transmembrane region" description="Helical" evidence="1">
    <location>
        <begin position="85"/>
        <end position="103"/>
    </location>
</feature>
<dbReference type="Proteomes" id="UP001199916">
    <property type="component" value="Unassembled WGS sequence"/>
</dbReference>
<keyword evidence="3" id="KW-1185">Reference proteome</keyword>
<gene>
    <name evidence="2" type="ORF">LQV63_14835</name>
</gene>
<proteinExistence type="predicted"/>
<keyword evidence="1" id="KW-0472">Membrane</keyword>
<evidence type="ECO:0000256" key="1">
    <source>
        <dbReference type="SAM" id="Phobius"/>
    </source>
</evidence>
<evidence type="ECO:0000313" key="2">
    <source>
        <dbReference type="EMBL" id="MCE5170589.1"/>
    </source>
</evidence>